<dbReference type="PANTHER" id="PTHR19321">
    <property type="entry name" value="PROTEIN REGULATOR OF CYTOKINESIS 1 PRC1-RELATED"/>
    <property type="match status" value="1"/>
</dbReference>
<feature type="coiled-coil region" evidence="9">
    <location>
        <begin position="106"/>
        <end position="133"/>
    </location>
</feature>
<evidence type="ECO:0000256" key="6">
    <source>
        <dbReference type="ARBA" id="ARBA00022701"/>
    </source>
</evidence>
<evidence type="ECO:0000313" key="11">
    <source>
        <dbReference type="EMBL" id="CAA0809540.1"/>
    </source>
</evidence>
<accession>A0A9N7R3W2</accession>
<keyword evidence="5" id="KW-0597">Phosphoprotein</keyword>
<feature type="region of interest" description="Disordered" evidence="10">
    <location>
        <begin position="537"/>
        <end position="566"/>
    </location>
</feature>
<dbReference type="Proteomes" id="UP001153555">
    <property type="component" value="Unassembled WGS sequence"/>
</dbReference>
<evidence type="ECO:0000256" key="8">
    <source>
        <dbReference type="ARBA" id="ARBA00023242"/>
    </source>
</evidence>
<comment type="subcellular location">
    <subcellularLocation>
        <location evidence="2">Cytoplasm</location>
        <location evidence="2">Cytoskeleton</location>
    </subcellularLocation>
    <subcellularLocation>
        <location evidence="1">Nucleus</location>
    </subcellularLocation>
</comment>
<gene>
    <name evidence="11" type="ORF">SHERM_11545</name>
</gene>
<evidence type="ECO:0000256" key="2">
    <source>
        <dbReference type="ARBA" id="ARBA00004245"/>
    </source>
</evidence>
<dbReference type="GO" id="GO:0005819">
    <property type="term" value="C:spindle"/>
    <property type="evidence" value="ECO:0007669"/>
    <property type="project" value="TreeGrafter"/>
</dbReference>
<dbReference type="GO" id="GO:0005874">
    <property type="term" value="C:microtubule"/>
    <property type="evidence" value="ECO:0007669"/>
    <property type="project" value="UniProtKB-KW"/>
</dbReference>
<dbReference type="GO" id="GO:0005634">
    <property type="term" value="C:nucleus"/>
    <property type="evidence" value="ECO:0007669"/>
    <property type="project" value="UniProtKB-SubCell"/>
</dbReference>
<dbReference type="PANTHER" id="PTHR19321:SF7">
    <property type="entry name" value="65-KDA MICROTUBULE-ASSOCIATED PROTEIN 3"/>
    <property type="match status" value="1"/>
</dbReference>
<evidence type="ECO:0000256" key="7">
    <source>
        <dbReference type="ARBA" id="ARBA00023212"/>
    </source>
</evidence>
<dbReference type="EMBL" id="CACSLK010003813">
    <property type="protein sequence ID" value="CAA0809540.1"/>
    <property type="molecule type" value="Genomic_DNA"/>
</dbReference>
<dbReference type="OrthoDB" id="642895at2759"/>
<sequence length="765" mass="85845">MASVQTETTCGTLLHELQIIWDEVGETDSEKDRMLHELEQECLEVYRRKVDQANRCRAQLRQAIADAEAELAAICSSMGERPVHIRQSDQSTGSLKAELRAILPQIEEMRKRKADRKNQFIEVKKEIQNIKNEINSPGGYSSNDTTVDDLSLRYLEELQKELQALQKEKCERLKQVMEQLSYLYSCCSVLGLDFEQTASEIHPSLGETDASKNISNDTIEKLGAAIQSLREVKMQRMQQLQDLASSLLELWNLMDTPIEEQQMFQKVTCNIAASEDEITEADMLSADFINYVKTEVSRLEELKISKMKELVLKKKSELEDICRKTHLVPGSDGSIDIAIQAVESGAVDASFVLEQIEIQISKVKEEALCRKEILEKVEKWMAACDEESWLEEYNRDENRYNAGRGAHLTLKRAEKARTLVNKLPAMVDTLTSKTTAWENERGVHFTYDGVRLLSMLEDYMVLRQEKEIERKRQRDQKKLQGQLQTEQEALYGSKPSPMKNQSAKKGPRLSCGGVGASNRRLSLGGSMLQTPRPDILSSAKATPRPDILSSAKATPNTRAAKKSERMNQDCLKDDGFAALSTGRTGLDIASLPIQQNSLNPPHPHSARDLEPPMTRKPFSPISSTDSPKPNYVTNILEDLNKKHHDMLQKTLSVNNTPSPFTTPSKTMIPMAAEFENRTPQAMAMIPVVPSTPSTVSIPMQVALTPAQMTTRVARQVALTTTTAAPVQMAIVPAAKSADEEIEYSFEERRAGFVLPRPHVTTLMRV</sequence>
<keyword evidence="6" id="KW-0493">Microtubule</keyword>
<keyword evidence="9" id="KW-0175">Coiled coil</keyword>
<evidence type="ECO:0000256" key="3">
    <source>
        <dbReference type="ARBA" id="ARBA00006187"/>
    </source>
</evidence>
<dbReference type="AlphaFoldDB" id="A0A9N7R3W2"/>
<name>A0A9N7R3W2_STRHE</name>
<dbReference type="InterPro" id="IPR007145">
    <property type="entry name" value="MAP65_Ase1_PRC1"/>
</dbReference>
<dbReference type="GO" id="GO:0005737">
    <property type="term" value="C:cytoplasm"/>
    <property type="evidence" value="ECO:0007669"/>
    <property type="project" value="TreeGrafter"/>
</dbReference>
<dbReference type="GO" id="GO:0008017">
    <property type="term" value="F:microtubule binding"/>
    <property type="evidence" value="ECO:0007669"/>
    <property type="project" value="InterPro"/>
</dbReference>
<proteinExistence type="inferred from homology"/>
<keyword evidence="12" id="KW-1185">Reference proteome</keyword>
<keyword evidence="8" id="KW-0539">Nucleus</keyword>
<dbReference type="Pfam" id="PF03999">
    <property type="entry name" value="MAP65_ASE1"/>
    <property type="match status" value="1"/>
</dbReference>
<keyword evidence="7" id="KW-0206">Cytoskeleton</keyword>
<feature type="compositionally biased region" description="Basic and acidic residues" evidence="10">
    <location>
        <begin position="469"/>
        <end position="478"/>
    </location>
</feature>
<keyword evidence="4" id="KW-0963">Cytoplasm</keyword>
<dbReference type="Gene3D" id="1.20.58.1520">
    <property type="match status" value="1"/>
</dbReference>
<evidence type="ECO:0000256" key="5">
    <source>
        <dbReference type="ARBA" id="ARBA00022553"/>
    </source>
</evidence>
<dbReference type="FunFam" id="1.20.58.1520:FF:000002">
    <property type="entry name" value="65-kDa microtubule-associated protein 6"/>
    <property type="match status" value="1"/>
</dbReference>
<evidence type="ECO:0000256" key="1">
    <source>
        <dbReference type="ARBA" id="ARBA00004123"/>
    </source>
</evidence>
<evidence type="ECO:0000313" key="12">
    <source>
        <dbReference type="Proteomes" id="UP001153555"/>
    </source>
</evidence>
<evidence type="ECO:0000256" key="10">
    <source>
        <dbReference type="SAM" id="MobiDB-lite"/>
    </source>
</evidence>
<evidence type="ECO:0000256" key="4">
    <source>
        <dbReference type="ARBA" id="ARBA00022490"/>
    </source>
</evidence>
<reference evidence="11" key="1">
    <citation type="submission" date="2019-12" db="EMBL/GenBank/DDBJ databases">
        <authorList>
            <person name="Scholes J."/>
        </authorList>
    </citation>
    <scope>NUCLEOTIDE SEQUENCE</scope>
</reference>
<evidence type="ECO:0000256" key="9">
    <source>
        <dbReference type="SAM" id="Coils"/>
    </source>
</evidence>
<comment type="caution">
    <text evidence="11">The sequence shown here is derived from an EMBL/GenBank/DDBJ whole genome shotgun (WGS) entry which is preliminary data.</text>
</comment>
<feature type="coiled-coil region" evidence="9">
    <location>
        <begin position="43"/>
        <end position="70"/>
    </location>
</feature>
<dbReference type="GO" id="GO:0000226">
    <property type="term" value="P:microtubule cytoskeleton organization"/>
    <property type="evidence" value="ECO:0007669"/>
    <property type="project" value="InterPro"/>
</dbReference>
<protein>
    <submittedName>
        <fullName evidence="11">65-kDa microtubule-associated protein 3</fullName>
    </submittedName>
</protein>
<organism evidence="11 12">
    <name type="scientific">Striga hermonthica</name>
    <name type="common">Purple witchweed</name>
    <name type="synonym">Buchnera hermonthica</name>
    <dbReference type="NCBI Taxonomy" id="68872"/>
    <lineage>
        <taxon>Eukaryota</taxon>
        <taxon>Viridiplantae</taxon>
        <taxon>Streptophyta</taxon>
        <taxon>Embryophyta</taxon>
        <taxon>Tracheophyta</taxon>
        <taxon>Spermatophyta</taxon>
        <taxon>Magnoliopsida</taxon>
        <taxon>eudicotyledons</taxon>
        <taxon>Gunneridae</taxon>
        <taxon>Pentapetalae</taxon>
        <taxon>asterids</taxon>
        <taxon>lamiids</taxon>
        <taxon>Lamiales</taxon>
        <taxon>Orobanchaceae</taxon>
        <taxon>Buchnereae</taxon>
        <taxon>Striga</taxon>
    </lineage>
</organism>
<feature type="region of interest" description="Disordered" evidence="10">
    <location>
        <begin position="469"/>
        <end position="513"/>
    </location>
</feature>
<comment type="similarity">
    <text evidence="3">Belongs to the MAP65/ASE1 family.</text>
</comment>